<accession>A0A2M4D0G7</accession>
<sequence length="91" mass="10486">MTRFHKWWWCWCWWCWSLAPCLSRRDLIATITSGMRHNSRVVPTLGRSPPSFSNDFGVATSRAMPCLSFSLSNGPGHARWLTGWLARECAK</sequence>
<keyword evidence="1" id="KW-0732">Signal</keyword>
<proteinExistence type="predicted"/>
<feature type="chain" id="PRO_5014643273" evidence="1">
    <location>
        <begin position="24"/>
        <end position="91"/>
    </location>
</feature>
<reference evidence="2" key="1">
    <citation type="submission" date="2018-01" db="EMBL/GenBank/DDBJ databases">
        <title>An insight into the sialome of Amazonian anophelines.</title>
        <authorList>
            <person name="Ribeiro J.M."/>
            <person name="Scarpassa V."/>
            <person name="Calvo E."/>
        </authorList>
    </citation>
    <scope>NUCLEOTIDE SEQUENCE</scope>
</reference>
<organism evidence="2">
    <name type="scientific">Anopheles darlingi</name>
    <name type="common">Mosquito</name>
    <dbReference type="NCBI Taxonomy" id="43151"/>
    <lineage>
        <taxon>Eukaryota</taxon>
        <taxon>Metazoa</taxon>
        <taxon>Ecdysozoa</taxon>
        <taxon>Arthropoda</taxon>
        <taxon>Hexapoda</taxon>
        <taxon>Insecta</taxon>
        <taxon>Pterygota</taxon>
        <taxon>Neoptera</taxon>
        <taxon>Endopterygota</taxon>
        <taxon>Diptera</taxon>
        <taxon>Nematocera</taxon>
        <taxon>Culicoidea</taxon>
        <taxon>Culicidae</taxon>
        <taxon>Anophelinae</taxon>
        <taxon>Anopheles</taxon>
    </lineage>
</organism>
<name>A0A2M4D0G7_ANODA</name>
<evidence type="ECO:0000256" key="1">
    <source>
        <dbReference type="SAM" id="SignalP"/>
    </source>
</evidence>
<evidence type="ECO:0000313" key="2">
    <source>
        <dbReference type="EMBL" id="MBW71029.1"/>
    </source>
</evidence>
<dbReference type="EMBL" id="GGFL01006851">
    <property type="protein sequence ID" value="MBW71029.1"/>
    <property type="molecule type" value="Transcribed_RNA"/>
</dbReference>
<dbReference type="AlphaFoldDB" id="A0A2M4D0G7"/>
<feature type="signal peptide" evidence="1">
    <location>
        <begin position="1"/>
        <end position="23"/>
    </location>
</feature>
<protein>
    <submittedName>
        <fullName evidence="2">Putative secreted protein</fullName>
    </submittedName>
</protein>